<dbReference type="EMBL" id="JBAKAZ010000022">
    <property type="protein sequence ID" value="MEL0629425.1"/>
    <property type="molecule type" value="Genomic_DNA"/>
</dbReference>
<evidence type="ECO:0000256" key="4">
    <source>
        <dbReference type="ARBA" id="ARBA00022692"/>
    </source>
</evidence>
<evidence type="ECO:0000256" key="3">
    <source>
        <dbReference type="ARBA" id="ARBA00022475"/>
    </source>
</evidence>
<gene>
    <name evidence="8" type="ORF">V6256_07375</name>
</gene>
<comment type="similarity">
    <text evidence="2">Belongs to the Smp family.</text>
</comment>
<dbReference type="RefSeq" id="WP_341597434.1">
    <property type="nucleotide sequence ID" value="NZ_JBAKAZ010000022.1"/>
</dbReference>
<comment type="caution">
    <text evidence="8">The sequence shown here is derived from an EMBL/GenBank/DDBJ whole genome shotgun (WGS) entry which is preliminary data.</text>
</comment>
<organism evidence="8 9">
    <name type="scientific">Psychromonas aquatilis</name>
    <dbReference type="NCBI Taxonomy" id="2005072"/>
    <lineage>
        <taxon>Bacteria</taxon>
        <taxon>Pseudomonadati</taxon>
        <taxon>Pseudomonadota</taxon>
        <taxon>Gammaproteobacteria</taxon>
        <taxon>Alteromonadales</taxon>
        <taxon>Psychromonadaceae</taxon>
        <taxon>Psychromonas</taxon>
    </lineage>
</organism>
<keyword evidence="6 7" id="KW-0472">Membrane</keyword>
<name>A0ABU9GQ26_9GAMM</name>
<dbReference type="Proteomes" id="UP001369082">
    <property type="component" value="Unassembled WGS sequence"/>
</dbReference>
<dbReference type="Gene3D" id="3.30.450.290">
    <property type="match status" value="1"/>
</dbReference>
<feature type="transmembrane region" description="Helical" evidence="7">
    <location>
        <begin position="12"/>
        <end position="29"/>
    </location>
</feature>
<keyword evidence="9" id="KW-1185">Reference proteome</keyword>
<evidence type="ECO:0000256" key="5">
    <source>
        <dbReference type="ARBA" id="ARBA00022989"/>
    </source>
</evidence>
<evidence type="ECO:0000256" key="2">
    <source>
        <dbReference type="ARBA" id="ARBA00005362"/>
    </source>
</evidence>
<evidence type="ECO:0000256" key="6">
    <source>
        <dbReference type="ARBA" id="ARBA00023136"/>
    </source>
</evidence>
<proteinExistence type="inferred from homology"/>
<keyword evidence="4 7" id="KW-0812">Transmembrane</keyword>
<evidence type="ECO:0000256" key="1">
    <source>
        <dbReference type="ARBA" id="ARBA00004236"/>
    </source>
</evidence>
<keyword evidence="5 7" id="KW-1133">Transmembrane helix</keyword>
<evidence type="ECO:0000313" key="9">
    <source>
        <dbReference type="Proteomes" id="UP001369082"/>
    </source>
</evidence>
<dbReference type="InterPro" id="IPR019305">
    <property type="entry name" value="Uncharacterised_Smp"/>
</dbReference>
<evidence type="ECO:0000256" key="7">
    <source>
        <dbReference type="SAM" id="Phobius"/>
    </source>
</evidence>
<protein>
    <submittedName>
        <fullName evidence="8">AhpA/YtjB family protein</fullName>
    </submittedName>
</protein>
<keyword evidence="3" id="KW-1003">Cell membrane</keyword>
<reference evidence="8 9" key="1">
    <citation type="submission" date="2024-02" db="EMBL/GenBank/DDBJ databases">
        <title>Bacteria isolated from the canopy kelp, Nereocystis luetkeana.</title>
        <authorList>
            <person name="Pfister C.A."/>
            <person name="Younker I.T."/>
            <person name="Light S.H."/>
        </authorList>
    </citation>
    <scope>NUCLEOTIDE SEQUENCE [LARGE SCALE GENOMIC DNA]</scope>
    <source>
        <strain evidence="8 9">TI.1.05</strain>
    </source>
</reference>
<dbReference type="Pfam" id="PF10144">
    <property type="entry name" value="SMP_2"/>
    <property type="match status" value="1"/>
</dbReference>
<feature type="transmembrane region" description="Helical" evidence="7">
    <location>
        <begin position="161"/>
        <end position="182"/>
    </location>
</feature>
<evidence type="ECO:0000313" key="8">
    <source>
        <dbReference type="EMBL" id="MEL0629425.1"/>
    </source>
</evidence>
<accession>A0ABU9GQ26</accession>
<comment type="subcellular location">
    <subcellularLocation>
        <location evidence="1">Cell membrane</location>
    </subcellularLocation>
</comment>
<sequence length="209" mass="23847">MIKKIFRLKRLLKVIIICLITIVIASQLIRLQSASVTVRNQQTEQFSQSLTKAIAANAAHFLSENKLDQLQEMIGDLKNDSMVRDVTIYNTLGETVAQSKNSIPLPELLNLSEDDQAIQEITIRPYVEELRYEDKKIGYIRLSLEQDKLLALINNYQEHSFNTLILISILIFITGLLVMSIFHQKCTSISKTITGFFQKNKSTTEAEQE</sequence>